<proteinExistence type="inferred from homology"/>
<dbReference type="AlphaFoldDB" id="A0A0R2PKQ9"/>
<evidence type="ECO:0000259" key="7">
    <source>
        <dbReference type="Pfam" id="PF02911"/>
    </source>
</evidence>
<keyword evidence="4 5" id="KW-0648">Protein biosynthesis</keyword>
<dbReference type="Proteomes" id="UP000053274">
    <property type="component" value="Unassembled WGS sequence"/>
</dbReference>
<evidence type="ECO:0000256" key="5">
    <source>
        <dbReference type="HAMAP-Rule" id="MF_00182"/>
    </source>
</evidence>
<feature type="domain" description="Formyl transferase N-terminal" evidence="6">
    <location>
        <begin position="20"/>
        <end position="173"/>
    </location>
</feature>
<accession>A0A0R2PKQ9</accession>
<gene>
    <name evidence="5" type="primary">fmt</name>
    <name evidence="8" type="ORF">ABR54_01870</name>
</gene>
<dbReference type="GO" id="GO:0005829">
    <property type="term" value="C:cytosol"/>
    <property type="evidence" value="ECO:0007669"/>
    <property type="project" value="TreeGrafter"/>
</dbReference>
<dbReference type="InterPro" id="IPR005793">
    <property type="entry name" value="Formyl_trans_C"/>
</dbReference>
<organism evidence="8 9">
    <name type="scientific">Actinobacteria bacterium BACL15 MAG-120619-bin91</name>
    <dbReference type="NCBI Taxonomy" id="1655562"/>
    <lineage>
        <taxon>Bacteria</taxon>
        <taxon>Bacillati</taxon>
        <taxon>Actinomycetota</taxon>
        <taxon>Actinomycetes</taxon>
        <taxon>Actinomycetes incertae sedis</taxon>
        <taxon>ac1 cluster</taxon>
    </lineage>
</organism>
<evidence type="ECO:0000256" key="1">
    <source>
        <dbReference type="ARBA" id="ARBA00010699"/>
    </source>
</evidence>
<feature type="binding site" evidence="5">
    <location>
        <begin position="105"/>
        <end position="108"/>
    </location>
    <ligand>
        <name>(6S)-5,6,7,8-tetrahydrofolate</name>
        <dbReference type="ChEBI" id="CHEBI:57453"/>
    </ligand>
</feature>
<dbReference type="EC" id="2.1.2.9" evidence="2 5"/>
<dbReference type="InterPro" id="IPR041711">
    <property type="entry name" value="Met-tRNA-FMT_N"/>
</dbReference>
<dbReference type="GO" id="GO:0004479">
    <property type="term" value="F:methionyl-tRNA formyltransferase activity"/>
    <property type="evidence" value="ECO:0007669"/>
    <property type="project" value="UniProtKB-UniRule"/>
</dbReference>
<dbReference type="CDD" id="cd08704">
    <property type="entry name" value="Met_tRNA_FMT_C"/>
    <property type="match status" value="1"/>
</dbReference>
<dbReference type="InterPro" id="IPR044135">
    <property type="entry name" value="Met-tRNA-FMT_C"/>
</dbReference>
<keyword evidence="3 5" id="KW-0808">Transferase</keyword>
<dbReference type="PANTHER" id="PTHR11138">
    <property type="entry name" value="METHIONYL-TRNA FORMYLTRANSFERASE"/>
    <property type="match status" value="1"/>
</dbReference>
<evidence type="ECO:0000256" key="3">
    <source>
        <dbReference type="ARBA" id="ARBA00022679"/>
    </source>
</evidence>
<name>A0A0R2PKQ9_9ACTN</name>
<evidence type="ECO:0000259" key="6">
    <source>
        <dbReference type="Pfam" id="PF00551"/>
    </source>
</evidence>
<comment type="function">
    <text evidence="5">Attaches a formyl group to the free amino group of methionyl-tRNA(fMet). The formyl group appears to play a dual role in the initiator identity of N-formylmethionyl-tRNA by promoting its recognition by IF2 and preventing the misappropriation of this tRNA by the elongation apparatus.</text>
</comment>
<dbReference type="InterPro" id="IPR036477">
    <property type="entry name" value="Formyl_transf_N_sf"/>
</dbReference>
<dbReference type="InterPro" id="IPR005794">
    <property type="entry name" value="Fmt"/>
</dbReference>
<dbReference type="NCBIfam" id="TIGR00460">
    <property type="entry name" value="fmt"/>
    <property type="match status" value="1"/>
</dbReference>
<evidence type="ECO:0000313" key="8">
    <source>
        <dbReference type="EMBL" id="KRO36499.1"/>
    </source>
</evidence>
<comment type="catalytic activity">
    <reaction evidence="5">
        <text>L-methionyl-tRNA(fMet) + (6R)-10-formyltetrahydrofolate = N-formyl-L-methionyl-tRNA(fMet) + (6S)-5,6,7,8-tetrahydrofolate + H(+)</text>
        <dbReference type="Rhea" id="RHEA:24380"/>
        <dbReference type="Rhea" id="RHEA-COMP:9952"/>
        <dbReference type="Rhea" id="RHEA-COMP:9953"/>
        <dbReference type="ChEBI" id="CHEBI:15378"/>
        <dbReference type="ChEBI" id="CHEBI:57453"/>
        <dbReference type="ChEBI" id="CHEBI:78530"/>
        <dbReference type="ChEBI" id="CHEBI:78844"/>
        <dbReference type="ChEBI" id="CHEBI:195366"/>
        <dbReference type="EC" id="2.1.2.9"/>
    </reaction>
</comment>
<evidence type="ECO:0000256" key="4">
    <source>
        <dbReference type="ARBA" id="ARBA00022917"/>
    </source>
</evidence>
<protein>
    <recommendedName>
        <fullName evidence="2 5">Methionyl-tRNA formyltransferase</fullName>
        <ecNumber evidence="2 5">2.1.2.9</ecNumber>
    </recommendedName>
</protein>
<dbReference type="CDD" id="cd08646">
    <property type="entry name" value="FMT_core_Met-tRNA-FMT_N"/>
    <property type="match status" value="1"/>
</dbReference>
<dbReference type="Pfam" id="PF00551">
    <property type="entry name" value="Formyl_trans_N"/>
    <property type="match status" value="1"/>
</dbReference>
<dbReference type="Gene3D" id="3.40.50.12230">
    <property type="match status" value="1"/>
</dbReference>
<dbReference type="SUPFAM" id="SSF53328">
    <property type="entry name" value="Formyltransferase"/>
    <property type="match status" value="1"/>
</dbReference>
<dbReference type="Pfam" id="PF02911">
    <property type="entry name" value="Formyl_trans_C"/>
    <property type="match status" value="1"/>
</dbReference>
<dbReference type="EMBL" id="LIAM01000007">
    <property type="protein sequence ID" value="KRO36499.1"/>
    <property type="molecule type" value="Genomic_DNA"/>
</dbReference>
<evidence type="ECO:0000313" key="9">
    <source>
        <dbReference type="Proteomes" id="UP000053274"/>
    </source>
</evidence>
<comment type="similarity">
    <text evidence="1 5">Belongs to the Fmt family.</text>
</comment>
<dbReference type="PANTHER" id="PTHR11138:SF5">
    <property type="entry name" value="METHIONYL-TRNA FORMYLTRANSFERASE, MITOCHONDRIAL"/>
    <property type="match status" value="1"/>
</dbReference>
<comment type="caution">
    <text evidence="8">The sequence shown here is derived from an EMBL/GenBank/DDBJ whole genome shotgun (WGS) entry which is preliminary data.</text>
</comment>
<dbReference type="InterPro" id="IPR002376">
    <property type="entry name" value="Formyl_transf_N"/>
</dbReference>
<dbReference type="InterPro" id="IPR011034">
    <property type="entry name" value="Formyl_transferase-like_C_sf"/>
</dbReference>
<sequence>MRIGVAATPEVAIPTLEWLLSSKHTIELVITQPDKPAGRGRVLTQTAVADWAQQNKIAVVKPSVSSELIGVINDLDCVITIGYGVLLPQTILDLPQYGFLNLHFSLLPQYRGAAPVQHALLNGDVQTGISVFQLDRGMDTGPIYAQIDVAIEPQWRSFELLQRLAERGVEAVDKALEMIAQEQLPTPQTGVPSFAPKISKQDALMDFSKPAHTIVNAIRAYTYEPGAWCLWRSEPFKVSAATIAEDHLIPEAAIAVFNNCVFVGCANGTALELLRVVPAGKKEMDAIDWARGARLNGGESFG</sequence>
<evidence type="ECO:0000256" key="2">
    <source>
        <dbReference type="ARBA" id="ARBA00012261"/>
    </source>
</evidence>
<feature type="domain" description="Formyl transferase C-terminal" evidence="7">
    <location>
        <begin position="197"/>
        <end position="293"/>
    </location>
</feature>
<dbReference type="HAMAP" id="MF_00182">
    <property type="entry name" value="Formyl_trans"/>
    <property type="match status" value="1"/>
</dbReference>
<dbReference type="SUPFAM" id="SSF50486">
    <property type="entry name" value="FMT C-terminal domain-like"/>
    <property type="match status" value="1"/>
</dbReference>
<reference evidence="8 9" key="1">
    <citation type="submission" date="2015-10" db="EMBL/GenBank/DDBJ databases">
        <title>Metagenome-Assembled Genomes uncover a global brackish microbiome.</title>
        <authorList>
            <person name="Hugerth L.W."/>
            <person name="Larsson J."/>
            <person name="Alneberg J."/>
            <person name="Lindh M.V."/>
            <person name="Legrand C."/>
            <person name="Pinhassi J."/>
            <person name="Andersson A.F."/>
        </authorList>
    </citation>
    <scope>NUCLEOTIDE SEQUENCE [LARGE SCALE GENOMIC DNA]</scope>
    <source>
        <strain evidence="8">BACL15 MAG-120619-bin91</strain>
    </source>
</reference>